<protein>
    <submittedName>
        <fullName evidence="1">Uncharacterized protein</fullName>
    </submittedName>
</protein>
<evidence type="ECO:0000313" key="1">
    <source>
        <dbReference type="EMBL" id="EER62088.1"/>
    </source>
</evidence>
<reference evidence="1 2" key="1">
    <citation type="submission" date="2009-05" db="EMBL/GenBank/DDBJ databases">
        <title>The draft genome of Acidovorax delafieldii 2AN.</title>
        <authorList>
            <consortium name="US DOE Joint Genome Institute (JGI-PGF)"/>
            <person name="Lucas S."/>
            <person name="Copeland A."/>
            <person name="Lapidus A."/>
            <person name="Glavina del Rio T."/>
            <person name="Tice H."/>
            <person name="Bruce D."/>
            <person name="Goodwin L."/>
            <person name="Pitluck S."/>
            <person name="Larimer F."/>
            <person name="Land M.L."/>
            <person name="Hauser L."/>
            <person name="Shelobolina E.S."/>
            <person name="Picardal F."/>
            <person name="Roden E."/>
            <person name="Emerson D."/>
        </authorList>
    </citation>
    <scope>NUCLEOTIDE SEQUENCE [LARGE SCALE GENOMIC DNA]</scope>
    <source>
        <strain evidence="1 2">2AN</strain>
    </source>
</reference>
<dbReference type="AlphaFoldDB" id="C5T0D5"/>
<evidence type="ECO:0000313" key="2">
    <source>
        <dbReference type="Proteomes" id="UP000003856"/>
    </source>
</evidence>
<dbReference type="RefSeq" id="WP_005793013.1">
    <property type="nucleotide sequence ID" value="NZ_ACQT01000004.1"/>
</dbReference>
<keyword evidence="2" id="KW-1185">Reference proteome</keyword>
<sequence length="72" mass="8188">MKTFLIEFDDDETMPDRLRARAAEWGISPEDLIHRAIDALMVDYGLPALPKDFHAKSLRELFEVGGVLKSKT</sequence>
<gene>
    <name evidence="1" type="ORF">AcdelDRAFT_0365</name>
</gene>
<dbReference type="EMBL" id="ACQT01000004">
    <property type="protein sequence ID" value="EER62088.1"/>
    <property type="molecule type" value="Genomic_DNA"/>
</dbReference>
<dbReference type="OrthoDB" id="6402872at2"/>
<dbReference type="Proteomes" id="UP000003856">
    <property type="component" value="Unassembled WGS sequence"/>
</dbReference>
<organism evidence="1 2">
    <name type="scientific">Acidovorax delafieldii 2AN</name>
    <dbReference type="NCBI Taxonomy" id="573060"/>
    <lineage>
        <taxon>Bacteria</taxon>
        <taxon>Pseudomonadati</taxon>
        <taxon>Pseudomonadota</taxon>
        <taxon>Betaproteobacteria</taxon>
        <taxon>Burkholderiales</taxon>
        <taxon>Comamonadaceae</taxon>
        <taxon>Acidovorax</taxon>
    </lineage>
</organism>
<proteinExistence type="predicted"/>
<accession>C5T0D5</accession>
<comment type="caution">
    <text evidence="1">The sequence shown here is derived from an EMBL/GenBank/DDBJ whole genome shotgun (WGS) entry which is preliminary data.</text>
</comment>
<name>C5T0D5_ACIDE</name>
<dbReference type="PATRIC" id="fig|573060.9.peg.4877"/>